<feature type="domain" description="JmjC" evidence="3">
    <location>
        <begin position="273"/>
        <end position="421"/>
    </location>
</feature>
<keyword evidence="2" id="KW-0472">Membrane</keyword>
<keyword evidence="5" id="KW-1185">Reference proteome</keyword>
<dbReference type="EMBL" id="JAGRRH010000013">
    <property type="protein sequence ID" value="KAG7359583.1"/>
    <property type="molecule type" value="Genomic_DNA"/>
</dbReference>
<dbReference type="Proteomes" id="UP000693970">
    <property type="component" value="Unassembled WGS sequence"/>
</dbReference>
<feature type="transmembrane region" description="Helical" evidence="2">
    <location>
        <begin position="12"/>
        <end position="34"/>
    </location>
</feature>
<dbReference type="OrthoDB" id="39952at2759"/>
<reference evidence="4" key="2">
    <citation type="submission" date="2021-04" db="EMBL/GenBank/DDBJ databases">
        <authorList>
            <person name="Podell S."/>
        </authorList>
    </citation>
    <scope>NUCLEOTIDE SEQUENCE</scope>
    <source>
        <strain evidence="4">Hildebrandi</strain>
    </source>
</reference>
<evidence type="ECO:0000259" key="3">
    <source>
        <dbReference type="PROSITE" id="PS51184"/>
    </source>
</evidence>
<proteinExistence type="predicted"/>
<evidence type="ECO:0000256" key="2">
    <source>
        <dbReference type="SAM" id="Phobius"/>
    </source>
</evidence>
<sequence length="437" mass="49629">MPSILRDFVSFRFVNLAIVLLAYILWVVILIFCFTQNDNVDEKMTGSVSSYYAMPRPLALYAWTIGQWCYWLSPQLSELFTKNAWRSLEQTSTSGTTTATRSNQIPLMDIPTIDIQQFIGNETGALQFLQHEYGKDWIQRPLYLKGLWAQAVLQSSERQLSPKGLLQMNLTIPYFVDSRVYGALKPDAEGSVHKIVRKMLDGHPHKIGSQLIVQENPQLLVEVAPLSLVTALFGDYFSMNHLLGHGKTLGIFPGITTVPLFVANGKATKTNHHQQQQQEEVADHETSNQTDEDASCSKDDDRQSFENRTTPSTGLHCEPIANVAVQLSGFRRWTLVDPKYSWMLRPALSRDGRSFYPSWVTSLDHVPRYEVITNPGDAVFVPTWTWHRVDYMKESEDLSIGASLFHFRVWDYIMRNPLFAVLIIPSLIGELGGIRSQ</sequence>
<comment type="caution">
    <text evidence="4">The sequence shown here is derived from an EMBL/GenBank/DDBJ whole genome shotgun (WGS) entry which is preliminary data.</text>
</comment>
<gene>
    <name evidence="4" type="ORF">IV203_034681</name>
</gene>
<dbReference type="InterPro" id="IPR003347">
    <property type="entry name" value="JmjC_dom"/>
</dbReference>
<feature type="compositionally biased region" description="Basic and acidic residues" evidence="1">
    <location>
        <begin position="295"/>
        <end position="305"/>
    </location>
</feature>
<dbReference type="AlphaFoldDB" id="A0A9K3LDQ2"/>
<protein>
    <submittedName>
        <fullName evidence="4">Cupin-like domain containing protein</fullName>
    </submittedName>
</protein>
<evidence type="ECO:0000313" key="5">
    <source>
        <dbReference type="Proteomes" id="UP000693970"/>
    </source>
</evidence>
<reference evidence="4" key="1">
    <citation type="journal article" date="2021" name="Sci. Rep.">
        <title>Diploid genomic architecture of Nitzschia inconspicua, an elite biomass production diatom.</title>
        <authorList>
            <person name="Oliver A."/>
            <person name="Podell S."/>
            <person name="Pinowska A."/>
            <person name="Traller J.C."/>
            <person name="Smith S.R."/>
            <person name="McClure R."/>
            <person name="Beliaev A."/>
            <person name="Bohutskyi P."/>
            <person name="Hill E.A."/>
            <person name="Rabines A."/>
            <person name="Zheng H."/>
            <person name="Allen L.Z."/>
            <person name="Kuo A."/>
            <person name="Grigoriev I.V."/>
            <person name="Allen A.E."/>
            <person name="Hazlebeck D."/>
            <person name="Allen E.E."/>
        </authorList>
    </citation>
    <scope>NUCLEOTIDE SEQUENCE</scope>
    <source>
        <strain evidence="4">Hildebrandi</strain>
    </source>
</reference>
<evidence type="ECO:0000256" key="1">
    <source>
        <dbReference type="SAM" id="MobiDB-lite"/>
    </source>
</evidence>
<evidence type="ECO:0000313" key="4">
    <source>
        <dbReference type="EMBL" id="KAG7359583.1"/>
    </source>
</evidence>
<keyword evidence="2" id="KW-0812">Transmembrane</keyword>
<organism evidence="4 5">
    <name type="scientific">Nitzschia inconspicua</name>
    <dbReference type="NCBI Taxonomy" id="303405"/>
    <lineage>
        <taxon>Eukaryota</taxon>
        <taxon>Sar</taxon>
        <taxon>Stramenopiles</taxon>
        <taxon>Ochrophyta</taxon>
        <taxon>Bacillariophyta</taxon>
        <taxon>Bacillariophyceae</taxon>
        <taxon>Bacillariophycidae</taxon>
        <taxon>Bacillariales</taxon>
        <taxon>Bacillariaceae</taxon>
        <taxon>Nitzschia</taxon>
    </lineage>
</organism>
<feature type="region of interest" description="Disordered" evidence="1">
    <location>
        <begin position="268"/>
        <end position="313"/>
    </location>
</feature>
<dbReference type="Pfam" id="PF13621">
    <property type="entry name" value="Cupin_8"/>
    <property type="match status" value="1"/>
</dbReference>
<accession>A0A9K3LDQ2</accession>
<dbReference type="PROSITE" id="PS51184">
    <property type="entry name" value="JMJC"/>
    <property type="match status" value="1"/>
</dbReference>
<dbReference type="InterPro" id="IPR041667">
    <property type="entry name" value="Cupin_8"/>
</dbReference>
<name>A0A9K3LDQ2_9STRA</name>
<keyword evidence="2" id="KW-1133">Transmembrane helix</keyword>